<dbReference type="InterPro" id="IPR050204">
    <property type="entry name" value="AraC_XylS_family_regulators"/>
</dbReference>
<reference evidence="6" key="1">
    <citation type="submission" date="2021-04" db="EMBL/GenBank/DDBJ databases">
        <title>Dactylosporangium aurantiacum NRRL B-8018 full assembly.</title>
        <authorList>
            <person name="Hartkoorn R.C."/>
            <person name="Beaudoing E."/>
            <person name="Hot D."/>
        </authorList>
    </citation>
    <scope>NUCLEOTIDE SEQUENCE</scope>
    <source>
        <strain evidence="6">NRRL B-8018</strain>
    </source>
</reference>
<keyword evidence="3" id="KW-0804">Transcription</keyword>
<dbReference type="SUPFAM" id="SSF46689">
    <property type="entry name" value="Homeodomain-like"/>
    <property type="match status" value="1"/>
</dbReference>
<feature type="domain" description="HTH araC/xylS-type" evidence="5">
    <location>
        <begin position="175"/>
        <end position="228"/>
    </location>
</feature>
<proteinExistence type="predicted"/>
<dbReference type="Pfam" id="PF12852">
    <property type="entry name" value="Cupin_6"/>
    <property type="match status" value="1"/>
</dbReference>
<dbReference type="PROSITE" id="PS00041">
    <property type="entry name" value="HTH_ARAC_FAMILY_1"/>
    <property type="match status" value="1"/>
</dbReference>
<name>A0A9Q9MEX1_9ACTN</name>
<feature type="region of interest" description="Disordered" evidence="4">
    <location>
        <begin position="220"/>
        <end position="256"/>
    </location>
</feature>
<organism evidence="6 7">
    <name type="scientific">Dactylosporangium aurantiacum</name>
    <dbReference type="NCBI Taxonomy" id="35754"/>
    <lineage>
        <taxon>Bacteria</taxon>
        <taxon>Bacillati</taxon>
        <taxon>Actinomycetota</taxon>
        <taxon>Actinomycetes</taxon>
        <taxon>Micromonosporales</taxon>
        <taxon>Micromonosporaceae</taxon>
        <taxon>Dactylosporangium</taxon>
    </lineage>
</organism>
<dbReference type="OrthoDB" id="241790at2"/>
<evidence type="ECO:0000256" key="2">
    <source>
        <dbReference type="ARBA" id="ARBA00023125"/>
    </source>
</evidence>
<evidence type="ECO:0000256" key="4">
    <source>
        <dbReference type="SAM" id="MobiDB-lite"/>
    </source>
</evidence>
<dbReference type="KEGG" id="daur:Daura_35265"/>
<dbReference type="InterPro" id="IPR018060">
    <property type="entry name" value="HTH_AraC"/>
</dbReference>
<dbReference type="PROSITE" id="PS01124">
    <property type="entry name" value="HTH_ARAC_FAMILY_2"/>
    <property type="match status" value="1"/>
</dbReference>
<dbReference type="Proteomes" id="UP001058003">
    <property type="component" value="Chromosome"/>
</dbReference>
<protein>
    <submittedName>
        <fullName evidence="6">AraC family transcriptional regulator</fullName>
    </submittedName>
</protein>
<dbReference type="AlphaFoldDB" id="A0A9Q9MEX1"/>
<dbReference type="GO" id="GO:0003700">
    <property type="term" value="F:DNA-binding transcription factor activity"/>
    <property type="evidence" value="ECO:0007669"/>
    <property type="project" value="InterPro"/>
</dbReference>
<evidence type="ECO:0000256" key="3">
    <source>
        <dbReference type="ARBA" id="ARBA00023163"/>
    </source>
</evidence>
<dbReference type="Pfam" id="PF12833">
    <property type="entry name" value="HTH_18"/>
    <property type="match status" value="1"/>
</dbReference>
<feature type="region of interest" description="Disordered" evidence="4">
    <location>
        <begin position="123"/>
        <end position="175"/>
    </location>
</feature>
<evidence type="ECO:0000313" key="6">
    <source>
        <dbReference type="EMBL" id="UWZ51940.1"/>
    </source>
</evidence>
<evidence type="ECO:0000313" key="7">
    <source>
        <dbReference type="Proteomes" id="UP001058003"/>
    </source>
</evidence>
<dbReference type="SMART" id="SM00342">
    <property type="entry name" value="HTH_ARAC"/>
    <property type="match status" value="1"/>
</dbReference>
<sequence length="256" mass="27097">MRGEVWLDTAGTRLRAAPGDLLLLPHWTPRALRHRPGAPLTDAPPPQAQDTLSVLRHLGGDGPRTVVLSAELTVTGAARDRLIRALPPAVLFPGPQCPGPQCPGPLCPGPLCPGPLCPGPTFPGPTFPRTDVPRTAVPGPLLPGPPEAPAAEPRPDPDPRPIPARDQTPTCDQPLTRWRMELAAAMLRDEPGRTLAEVATAVGYSDEFAFAAAFRREVGTPPGAYRTAGPPPAHRRPAPPARHPASPHPRRRGGEL</sequence>
<dbReference type="EMBL" id="CP073767">
    <property type="protein sequence ID" value="UWZ51940.1"/>
    <property type="molecule type" value="Genomic_DNA"/>
</dbReference>
<dbReference type="InterPro" id="IPR032783">
    <property type="entry name" value="AraC_lig"/>
</dbReference>
<gene>
    <name evidence="6" type="ORF">Daura_35265</name>
</gene>
<keyword evidence="2" id="KW-0238">DNA-binding</keyword>
<dbReference type="InterPro" id="IPR018062">
    <property type="entry name" value="HTH_AraC-typ_CS"/>
</dbReference>
<evidence type="ECO:0000259" key="5">
    <source>
        <dbReference type="PROSITE" id="PS01124"/>
    </source>
</evidence>
<dbReference type="PANTHER" id="PTHR46796">
    <property type="entry name" value="HTH-TYPE TRANSCRIPTIONAL ACTIVATOR RHAS-RELATED"/>
    <property type="match status" value="1"/>
</dbReference>
<accession>A0A9Q9MEX1</accession>
<evidence type="ECO:0000256" key="1">
    <source>
        <dbReference type="ARBA" id="ARBA00023015"/>
    </source>
</evidence>
<keyword evidence="1" id="KW-0805">Transcription regulation</keyword>
<dbReference type="GO" id="GO:0043565">
    <property type="term" value="F:sequence-specific DNA binding"/>
    <property type="evidence" value="ECO:0007669"/>
    <property type="project" value="InterPro"/>
</dbReference>
<keyword evidence="7" id="KW-1185">Reference proteome</keyword>
<dbReference type="PANTHER" id="PTHR46796:SF13">
    <property type="entry name" value="HTH-TYPE TRANSCRIPTIONAL ACTIVATOR RHAS"/>
    <property type="match status" value="1"/>
</dbReference>
<dbReference type="InterPro" id="IPR009057">
    <property type="entry name" value="Homeodomain-like_sf"/>
</dbReference>
<dbReference type="Gene3D" id="1.10.10.60">
    <property type="entry name" value="Homeodomain-like"/>
    <property type="match status" value="1"/>
</dbReference>